<dbReference type="InterPro" id="IPR032716">
    <property type="entry name" value="ACC_epsilon"/>
</dbReference>
<proteinExistence type="predicted"/>
<dbReference type="STRING" id="227316.GA0070604_2908"/>
<dbReference type="EMBL" id="FMHY01000002">
    <property type="protein sequence ID" value="SCL54029.1"/>
    <property type="molecule type" value="Genomic_DNA"/>
</dbReference>
<protein>
    <submittedName>
        <fullName evidence="1">Acyl-CoA carboxylase epsilon subunit</fullName>
    </submittedName>
</protein>
<dbReference type="GO" id="GO:0004658">
    <property type="term" value="F:propionyl-CoA carboxylase activity"/>
    <property type="evidence" value="ECO:0007669"/>
    <property type="project" value="InterPro"/>
</dbReference>
<dbReference type="Proteomes" id="UP000199696">
    <property type="component" value="Unassembled WGS sequence"/>
</dbReference>
<dbReference type="GO" id="GO:0003989">
    <property type="term" value="F:acetyl-CoA carboxylase activity"/>
    <property type="evidence" value="ECO:0007669"/>
    <property type="project" value="InterPro"/>
</dbReference>
<keyword evidence="2" id="KW-1185">Reference proteome</keyword>
<dbReference type="RefSeq" id="WP_208602054.1">
    <property type="nucleotide sequence ID" value="NZ_FMHY01000002.1"/>
</dbReference>
<sequence>MNGPFRVLRGNPSEEELAALIIALATLTAGESPDEPRRDRVRWLTPPVRHRGPNAWRRGLTAF</sequence>
<evidence type="ECO:0000313" key="2">
    <source>
        <dbReference type="Proteomes" id="UP000199696"/>
    </source>
</evidence>
<accession>A0A1C6UJF4</accession>
<name>A0A1C6UJF4_9ACTN</name>
<gene>
    <name evidence="1" type="ORF">GA0070604_2908</name>
</gene>
<dbReference type="AlphaFoldDB" id="A0A1C6UJF4"/>
<dbReference type="Pfam" id="PF13822">
    <property type="entry name" value="ACC_epsilon"/>
    <property type="match status" value="1"/>
</dbReference>
<reference evidence="2" key="1">
    <citation type="submission" date="2016-06" db="EMBL/GenBank/DDBJ databases">
        <authorList>
            <person name="Varghese N."/>
            <person name="Submissions Spin"/>
        </authorList>
    </citation>
    <scope>NUCLEOTIDE SEQUENCE [LARGE SCALE GENOMIC DNA]</scope>
    <source>
        <strain evidence="2">DSM 44814</strain>
    </source>
</reference>
<organism evidence="1 2">
    <name type="scientific">Micromonospora eburnea</name>
    <dbReference type="NCBI Taxonomy" id="227316"/>
    <lineage>
        <taxon>Bacteria</taxon>
        <taxon>Bacillati</taxon>
        <taxon>Actinomycetota</taxon>
        <taxon>Actinomycetes</taxon>
        <taxon>Micromonosporales</taxon>
        <taxon>Micromonosporaceae</taxon>
        <taxon>Micromonospora</taxon>
    </lineage>
</organism>
<evidence type="ECO:0000313" key="1">
    <source>
        <dbReference type="EMBL" id="SCL54029.1"/>
    </source>
</evidence>